<organism evidence="1">
    <name type="scientific">marine sediment metagenome</name>
    <dbReference type="NCBI Taxonomy" id="412755"/>
    <lineage>
        <taxon>unclassified sequences</taxon>
        <taxon>metagenomes</taxon>
        <taxon>ecological metagenomes</taxon>
    </lineage>
</organism>
<evidence type="ECO:0000313" key="1">
    <source>
        <dbReference type="EMBL" id="GAG39670.1"/>
    </source>
</evidence>
<accession>X0X9C9</accession>
<comment type="caution">
    <text evidence="1">The sequence shown here is derived from an EMBL/GenBank/DDBJ whole genome shotgun (WGS) entry which is preliminary data.</text>
</comment>
<proteinExistence type="predicted"/>
<protein>
    <submittedName>
        <fullName evidence="1">Uncharacterized protein</fullName>
    </submittedName>
</protein>
<sequence length="68" mass="7633">PSDGTPSTPQLFTLSRTARYVKIIVNGIVYWQGGDWEYGATLDKINYLNDPAGYVLHKDDLLVAEYLV</sequence>
<reference evidence="1" key="1">
    <citation type="journal article" date="2014" name="Front. Microbiol.">
        <title>High frequency of phylogenetically diverse reductive dehalogenase-homologous genes in deep subseafloor sedimentary metagenomes.</title>
        <authorList>
            <person name="Kawai M."/>
            <person name="Futagami T."/>
            <person name="Toyoda A."/>
            <person name="Takaki Y."/>
            <person name="Nishi S."/>
            <person name="Hori S."/>
            <person name="Arai W."/>
            <person name="Tsubouchi T."/>
            <person name="Morono Y."/>
            <person name="Uchiyama I."/>
            <person name="Ito T."/>
            <person name="Fujiyama A."/>
            <person name="Inagaki F."/>
            <person name="Takami H."/>
        </authorList>
    </citation>
    <scope>NUCLEOTIDE SEQUENCE</scope>
    <source>
        <strain evidence="1">Expedition CK06-06</strain>
    </source>
</reference>
<dbReference type="AlphaFoldDB" id="X0X9C9"/>
<gene>
    <name evidence="1" type="ORF">S01H1_67578</name>
</gene>
<dbReference type="EMBL" id="BARS01044770">
    <property type="protein sequence ID" value="GAG39670.1"/>
    <property type="molecule type" value="Genomic_DNA"/>
</dbReference>
<name>X0X9C9_9ZZZZ</name>
<feature type="non-terminal residue" evidence="1">
    <location>
        <position position="1"/>
    </location>
</feature>